<organism evidence="1 2">
    <name type="scientific">Dendrobium catenatum</name>
    <dbReference type="NCBI Taxonomy" id="906689"/>
    <lineage>
        <taxon>Eukaryota</taxon>
        <taxon>Viridiplantae</taxon>
        <taxon>Streptophyta</taxon>
        <taxon>Embryophyta</taxon>
        <taxon>Tracheophyta</taxon>
        <taxon>Spermatophyta</taxon>
        <taxon>Magnoliopsida</taxon>
        <taxon>Liliopsida</taxon>
        <taxon>Asparagales</taxon>
        <taxon>Orchidaceae</taxon>
        <taxon>Epidendroideae</taxon>
        <taxon>Malaxideae</taxon>
        <taxon>Dendrobiinae</taxon>
        <taxon>Dendrobium</taxon>
    </lineage>
</organism>
<evidence type="ECO:0000313" key="2">
    <source>
        <dbReference type="Proteomes" id="UP000233837"/>
    </source>
</evidence>
<proteinExistence type="predicted"/>
<dbReference type="AlphaFoldDB" id="A0A2I0V8R6"/>
<dbReference type="EMBL" id="KZ505358">
    <property type="protein sequence ID" value="PKU59798.1"/>
    <property type="molecule type" value="Genomic_DNA"/>
</dbReference>
<name>A0A2I0V8R6_9ASPA</name>
<keyword evidence="2" id="KW-1185">Reference proteome</keyword>
<dbReference type="Proteomes" id="UP000233837">
    <property type="component" value="Unassembled WGS sequence"/>
</dbReference>
<reference evidence="1 2" key="2">
    <citation type="journal article" date="2017" name="Nature">
        <title>The Apostasia genome and the evolution of orchids.</title>
        <authorList>
            <person name="Zhang G.Q."/>
            <person name="Liu K.W."/>
            <person name="Li Z."/>
            <person name="Lohaus R."/>
            <person name="Hsiao Y.Y."/>
            <person name="Niu S.C."/>
            <person name="Wang J.Y."/>
            <person name="Lin Y.C."/>
            <person name="Xu Q."/>
            <person name="Chen L.J."/>
            <person name="Yoshida K."/>
            <person name="Fujiwara S."/>
            <person name="Wang Z.W."/>
            <person name="Zhang Y.Q."/>
            <person name="Mitsuda N."/>
            <person name="Wang M."/>
            <person name="Liu G.H."/>
            <person name="Pecoraro L."/>
            <person name="Huang H.X."/>
            <person name="Xiao X.J."/>
            <person name="Lin M."/>
            <person name="Wu X.Y."/>
            <person name="Wu W.L."/>
            <person name="Chen Y.Y."/>
            <person name="Chang S.B."/>
            <person name="Sakamoto S."/>
            <person name="Ohme-Takagi M."/>
            <person name="Yagi M."/>
            <person name="Zeng S.J."/>
            <person name="Shen C.Y."/>
            <person name="Yeh C.M."/>
            <person name="Luo Y.B."/>
            <person name="Tsai W.C."/>
            <person name="Van de Peer Y."/>
            <person name="Liu Z.J."/>
        </authorList>
    </citation>
    <scope>NUCLEOTIDE SEQUENCE [LARGE SCALE GENOMIC DNA]</scope>
    <source>
        <tissue evidence="1">The whole plant</tissue>
    </source>
</reference>
<protein>
    <submittedName>
        <fullName evidence="1">Uncharacterized protein</fullName>
    </submittedName>
</protein>
<sequence length="73" mass="7814">MVESEHGILKSVKLRLRCTISGDLPLPSCSPYPNPENTLDPITYDVLGAIERGDYAAALSSDAASLVFSFVNS</sequence>
<gene>
    <name evidence="1" type="ORF">MA16_Dca028783</name>
</gene>
<accession>A0A2I0V8R6</accession>
<reference evidence="1 2" key="1">
    <citation type="journal article" date="2016" name="Sci. Rep.">
        <title>The Dendrobium catenatum Lindl. genome sequence provides insights into polysaccharide synthase, floral development and adaptive evolution.</title>
        <authorList>
            <person name="Zhang G.Q."/>
            <person name="Xu Q."/>
            <person name="Bian C."/>
            <person name="Tsai W.C."/>
            <person name="Yeh C.M."/>
            <person name="Liu K.W."/>
            <person name="Yoshida K."/>
            <person name="Zhang L.S."/>
            <person name="Chang S.B."/>
            <person name="Chen F."/>
            <person name="Shi Y."/>
            <person name="Su Y.Y."/>
            <person name="Zhang Y.Q."/>
            <person name="Chen L.J."/>
            <person name="Yin Y."/>
            <person name="Lin M."/>
            <person name="Huang H."/>
            <person name="Deng H."/>
            <person name="Wang Z.W."/>
            <person name="Zhu S.L."/>
            <person name="Zhao X."/>
            <person name="Deng C."/>
            <person name="Niu S.C."/>
            <person name="Huang J."/>
            <person name="Wang M."/>
            <person name="Liu G.H."/>
            <person name="Yang H.J."/>
            <person name="Xiao X.J."/>
            <person name="Hsiao Y.Y."/>
            <person name="Wu W.L."/>
            <person name="Chen Y.Y."/>
            <person name="Mitsuda N."/>
            <person name="Ohme-Takagi M."/>
            <person name="Luo Y.B."/>
            <person name="Van de Peer Y."/>
            <person name="Liu Z.J."/>
        </authorList>
    </citation>
    <scope>NUCLEOTIDE SEQUENCE [LARGE SCALE GENOMIC DNA]</scope>
    <source>
        <tissue evidence="1">The whole plant</tissue>
    </source>
</reference>
<evidence type="ECO:0000313" key="1">
    <source>
        <dbReference type="EMBL" id="PKU59798.1"/>
    </source>
</evidence>